<sequence length="133" mass="14304">MLNKKLIIGFIIALIALIVVGFVALNFVPHNDILDLNLTDNATENITENLTENLTVNITDDAVNGSEIAANESAVVDANNTNASADVDEGDVLKKQTFTVTANETGQYKGMEPGTYVLYYTENDGPIKIDKVG</sequence>
<keyword evidence="1" id="KW-0812">Transmembrane</keyword>
<comment type="caution">
    <text evidence="2">The sequence shown here is derived from an EMBL/GenBank/DDBJ whole genome shotgun (WGS) entry which is preliminary data.</text>
</comment>
<evidence type="ECO:0000313" key="2">
    <source>
        <dbReference type="EMBL" id="MBE6512722.1"/>
    </source>
</evidence>
<reference evidence="2" key="1">
    <citation type="submission" date="2019-04" db="EMBL/GenBank/DDBJ databases">
        <title>Evolution of Biomass-Degrading Anaerobic Consortia Revealed by Metagenomics.</title>
        <authorList>
            <person name="Peng X."/>
        </authorList>
    </citation>
    <scope>NUCLEOTIDE SEQUENCE</scope>
    <source>
        <strain evidence="2">SIG14</strain>
    </source>
</reference>
<dbReference type="Proteomes" id="UP000732619">
    <property type="component" value="Unassembled WGS sequence"/>
</dbReference>
<keyword evidence="1" id="KW-0472">Membrane</keyword>
<dbReference type="EMBL" id="SUTG01000027">
    <property type="protein sequence ID" value="MBE6512722.1"/>
    <property type="molecule type" value="Genomic_DNA"/>
</dbReference>
<proteinExistence type="predicted"/>
<accession>A0A8T3VN81</accession>
<evidence type="ECO:0000256" key="1">
    <source>
        <dbReference type="SAM" id="Phobius"/>
    </source>
</evidence>
<feature type="transmembrane region" description="Helical" evidence="1">
    <location>
        <begin position="6"/>
        <end position="28"/>
    </location>
</feature>
<evidence type="ECO:0000313" key="3">
    <source>
        <dbReference type="Proteomes" id="UP000732619"/>
    </source>
</evidence>
<organism evidence="2 3">
    <name type="scientific">Methanobrevibacter olleyae</name>
    <dbReference type="NCBI Taxonomy" id="294671"/>
    <lineage>
        <taxon>Archaea</taxon>
        <taxon>Methanobacteriati</taxon>
        <taxon>Methanobacteriota</taxon>
        <taxon>Methanomada group</taxon>
        <taxon>Methanobacteria</taxon>
        <taxon>Methanobacteriales</taxon>
        <taxon>Methanobacteriaceae</taxon>
        <taxon>Methanobrevibacter</taxon>
    </lineage>
</organism>
<dbReference type="AlphaFoldDB" id="A0A8T3VN81"/>
<keyword evidence="1" id="KW-1133">Transmembrane helix</keyword>
<protein>
    <submittedName>
        <fullName evidence="2">Uncharacterized protein</fullName>
    </submittedName>
</protein>
<name>A0A8T3VN81_METOL</name>
<gene>
    <name evidence="2" type="ORF">E7Z75_06240</name>
</gene>